<evidence type="ECO:0000313" key="1">
    <source>
        <dbReference type="EMBL" id="CAG8700158.1"/>
    </source>
</evidence>
<accession>A0A9N9HPW9</accession>
<dbReference type="EMBL" id="CAJVPY010008743">
    <property type="protein sequence ID" value="CAG8700158.1"/>
    <property type="molecule type" value="Genomic_DNA"/>
</dbReference>
<sequence length="63" mass="7656">MKGRFLPKNMYTPETWYRRSVMRFANFFRKWYDLSFSPIAYDYPSNTNVEIPLYVTPSTSMQN</sequence>
<dbReference type="OrthoDB" id="10618179at2759"/>
<proteinExistence type="predicted"/>
<gene>
    <name evidence="1" type="ORF">DERYTH_LOCUS12934</name>
</gene>
<feature type="non-terminal residue" evidence="1">
    <location>
        <position position="63"/>
    </location>
</feature>
<dbReference type="Proteomes" id="UP000789405">
    <property type="component" value="Unassembled WGS sequence"/>
</dbReference>
<comment type="caution">
    <text evidence="1">The sequence shown here is derived from an EMBL/GenBank/DDBJ whole genome shotgun (WGS) entry which is preliminary data.</text>
</comment>
<organism evidence="1 2">
    <name type="scientific">Dentiscutata erythropus</name>
    <dbReference type="NCBI Taxonomy" id="1348616"/>
    <lineage>
        <taxon>Eukaryota</taxon>
        <taxon>Fungi</taxon>
        <taxon>Fungi incertae sedis</taxon>
        <taxon>Mucoromycota</taxon>
        <taxon>Glomeromycotina</taxon>
        <taxon>Glomeromycetes</taxon>
        <taxon>Diversisporales</taxon>
        <taxon>Gigasporaceae</taxon>
        <taxon>Dentiscutata</taxon>
    </lineage>
</organism>
<reference evidence="1" key="1">
    <citation type="submission" date="2021-06" db="EMBL/GenBank/DDBJ databases">
        <authorList>
            <person name="Kallberg Y."/>
            <person name="Tangrot J."/>
            <person name="Rosling A."/>
        </authorList>
    </citation>
    <scope>NUCLEOTIDE SEQUENCE</scope>
    <source>
        <strain evidence="1">MA453B</strain>
    </source>
</reference>
<dbReference type="AlphaFoldDB" id="A0A9N9HPW9"/>
<keyword evidence="2" id="KW-1185">Reference proteome</keyword>
<protein>
    <submittedName>
        <fullName evidence="1">7472_t:CDS:1</fullName>
    </submittedName>
</protein>
<name>A0A9N9HPW9_9GLOM</name>
<evidence type="ECO:0000313" key="2">
    <source>
        <dbReference type="Proteomes" id="UP000789405"/>
    </source>
</evidence>